<reference evidence="2" key="1">
    <citation type="submission" date="2021-04" db="EMBL/GenBank/DDBJ databases">
        <title>Genomics, taxonomy and metabolism of representatives of sulfur bacteria of the genus Thiothrix: Thiothrix fructosivorans QT, Thiothrix unzii A1T and three new species, Thiothrix subterranea sp. nov., Thiothrix litoralis sp. nov. and 'Candidatus Thiothrix anitrata' sp. nov.</title>
        <authorList>
            <person name="Ravin N.V."/>
            <person name="Smolyakov D."/>
            <person name="Rudenko T.S."/>
            <person name="Mardanov A.V."/>
            <person name="Beletsky A.V."/>
            <person name="Markov N.D."/>
            <person name="Fomenkov A.I."/>
            <person name="Roberts R.J."/>
            <person name="Karnachuk O.V."/>
            <person name="Novikov A."/>
            <person name="Grabovich M.Y."/>
        </authorList>
    </citation>
    <scope>NUCLEOTIDE SEQUENCE</scope>
    <source>
        <strain evidence="2">A1</strain>
    </source>
</reference>
<gene>
    <name evidence="2" type="ORF">J9260_00830</name>
</gene>
<evidence type="ECO:0000256" key="1">
    <source>
        <dbReference type="SAM" id="Phobius"/>
    </source>
</evidence>
<feature type="transmembrane region" description="Helical" evidence="1">
    <location>
        <begin position="47"/>
        <end position="67"/>
    </location>
</feature>
<accession>A0A975F9V4</accession>
<dbReference type="EMBL" id="CP072793">
    <property type="protein sequence ID" value="QTR53668.1"/>
    <property type="molecule type" value="Genomic_DNA"/>
</dbReference>
<evidence type="ECO:0000313" key="2">
    <source>
        <dbReference type="EMBL" id="QTR53668.1"/>
    </source>
</evidence>
<feature type="transmembrane region" description="Helical" evidence="1">
    <location>
        <begin position="9"/>
        <end position="27"/>
    </location>
</feature>
<name>A0A975F9V4_9GAMM</name>
<protein>
    <submittedName>
        <fullName evidence="2">Uncharacterized protein</fullName>
    </submittedName>
</protein>
<organism evidence="2 3">
    <name type="scientific">Thiothrix unzii</name>
    <dbReference type="NCBI Taxonomy" id="111769"/>
    <lineage>
        <taxon>Bacteria</taxon>
        <taxon>Pseudomonadati</taxon>
        <taxon>Pseudomonadota</taxon>
        <taxon>Gammaproteobacteria</taxon>
        <taxon>Thiotrichales</taxon>
        <taxon>Thiotrichaceae</taxon>
        <taxon>Thiothrix</taxon>
    </lineage>
</organism>
<sequence length="198" mass="22477">MLFSKNKKIFFANTFLAINMIMEVAIADTTSNITDATSNITESTSNNYLTPSVLVIILLLIIIAQFIRSQLKQREEVKKCFSLSLIITSNKLSKYTDTDLVKNKKISLDEVTALINQSSYFMIEIPKKNSMENSGKSDYPDPDKEIDFLVKINGEGKENITTHQTKMGLRDSITSPQCTLEFMQKLKMTIPEEFIRSI</sequence>
<dbReference type="KEGG" id="tun:J9260_00830"/>
<dbReference type="RefSeq" id="WP_210219178.1">
    <property type="nucleotide sequence ID" value="NZ_CP072793.1"/>
</dbReference>
<keyword evidence="1" id="KW-0472">Membrane</keyword>
<proteinExistence type="predicted"/>
<keyword evidence="3" id="KW-1185">Reference proteome</keyword>
<dbReference type="Proteomes" id="UP000672009">
    <property type="component" value="Chromosome"/>
</dbReference>
<evidence type="ECO:0000313" key="3">
    <source>
        <dbReference type="Proteomes" id="UP000672009"/>
    </source>
</evidence>
<keyword evidence="1" id="KW-1133">Transmembrane helix</keyword>
<keyword evidence="1" id="KW-0812">Transmembrane</keyword>
<dbReference type="AlphaFoldDB" id="A0A975F9V4"/>